<dbReference type="Proteomes" id="UP000679129">
    <property type="component" value="Chromosome"/>
</dbReference>
<gene>
    <name evidence="1" type="ORF">KOY48_03795</name>
</gene>
<accession>A0A8F1MBZ2</accession>
<protein>
    <submittedName>
        <fullName evidence="1">Uncharacterized protein</fullName>
    </submittedName>
</protein>
<dbReference type="KEGG" id="mnd:KOY48_03795"/>
<dbReference type="AlphaFoldDB" id="A0A8F1MBZ2"/>
<evidence type="ECO:0000313" key="1">
    <source>
        <dbReference type="EMBL" id="QWQ31997.1"/>
    </source>
</evidence>
<keyword evidence="2" id="KW-1185">Reference proteome</keyword>
<reference evidence="1" key="1">
    <citation type="submission" date="2021-06" db="EMBL/GenBank/DDBJ databases">
        <title>An adapted protocol for Saccharibacteria cultivation: two new species join this phylum of Candidate Phyla Radiations.</title>
        <authorList>
            <person name="Ibrahim A."/>
            <person name="Maatouk M."/>
            <person name="Zgheib R."/>
            <person name="Haddad G."/>
            <person name="Bou Khalil J."/>
            <person name="Raoult D."/>
            <person name="Bittar F."/>
        </authorList>
    </citation>
    <scope>NUCLEOTIDE SEQUENCE</scope>
    <source>
        <strain evidence="1">IHU1</strain>
    </source>
</reference>
<evidence type="ECO:0000313" key="2">
    <source>
        <dbReference type="Proteomes" id="UP000679129"/>
    </source>
</evidence>
<organism evidence="1 2">
    <name type="scientific">Candidatus Minimicrobia naudis</name>
    <dbReference type="NCBI Taxonomy" id="2841263"/>
    <lineage>
        <taxon>Bacteria</taxon>
        <taxon>Candidatus Saccharimonadota</taxon>
        <taxon>Candidatus Saccharimonadota incertae sedis</taxon>
        <taxon>Candidatus Minimicrobia</taxon>
    </lineage>
</organism>
<dbReference type="EMBL" id="CP076460">
    <property type="protein sequence ID" value="QWQ31997.1"/>
    <property type="molecule type" value="Genomic_DNA"/>
</dbReference>
<sequence length="50" mass="5441">MAIGAAVYQSHTADQLLRQYPPAVQGSVRQNGAITHKIDKAYLARVPHTP</sequence>
<proteinExistence type="predicted"/>
<name>A0A8F1MBZ2_9BACT</name>